<accession>A0A0J8D6S9</accession>
<gene>
    <name evidence="1" type="ORF">CLCY_3c00520</name>
</gene>
<evidence type="ECO:0000313" key="1">
    <source>
        <dbReference type="EMBL" id="KMT21785.1"/>
    </source>
</evidence>
<proteinExistence type="predicted"/>
<dbReference type="PATRIC" id="fig|1121307.3.peg.1406"/>
<comment type="caution">
    <text evidence="1">The sequence shown here is derived from an EMBL/GenBank/DDBJ whole genome shotgun (WGS) entry which is preliminary data.</text>
</comment>
<dbReference type="Proteomes" id="UP000036756">
    <property type="component" value="Unassembled WGS sequence"/>
</dbReference>
<reference evidence="1 2" key="1">
    <citation type="submission" date="2015-06" db="EMBL/GenBank/DDBJ databases">
        <title>Draft genome sequence of the purine-degrading Clostridium cylindrosporum HC-1 (DSM 605).</title>
        <authorList>
            <person name="Poehlein A."/>
            <person name="Schiel-Bengelsdorf B."/>
            <person name="Bengelsdorf F."/>
            <person name="Daniel R."/>
            <person name="Duerre P."/>
        </authorList>
    </citation>
    <scope>NUCLEOTIDE SEQUENCE [LARGE SCALE GENOMIC DNA]</scope>
    <source>
        <strain evidence="1 2">DSM 605</strain>
    </source>
</reference>
<dbReference type="AlphaFoldDB" id="A0A0J8D6S9"/>
<dbReference type="STRING" id="1121307.CLCY_3c00520"/>
<protein>
    <submittedName>
        <fullName evidence="1">Uncharacterized protein</fullName>
    </submittedName>
</protein>
<dbReference type="OrthoDB" id="1944115at2"/>
<organism evidence="1 2">
    <name type="scientific">Clostridium cylindrosporum DSM 605</name>
    <dbReference type="NCBI Taxonomy" id="1121307"/>
    <lineage>
        <taxon>Bacteria</taxon>
        <taxon>Bacillati</taxon>
        <taxon>Bacillota</taxon>
        <taxon>Clostridia</taxon>
        <taxon>Eubacteriales</taxon>
        <taxon>Clostridiaceae</taxon>
        <taxon>Clostridium</taxon>
    </lineage>
</organism>
<sequence length="144" mass="17006">MASKFHGVFVALAKLIDRLLREGFFNMEFKRLENRFSNEYLTHLLEMIGEGKLPEFVAFEADYQLQMILRNNTLEENEIKELFIIKHGIHHVQTLDADGILMYSRHFTSDDIYDETYNEMFLILREFLKDPFEGNDGVSISTEF</sequence>
<dbReference type="RefSeq" id="WP_048570446.1">
    <property type="nucleotide sequence ID" value="NZ_LFVU01000026.1"/>
</dbReference>
<dbReference type="EMBL" id="LFVU01000026">
    <property type="protein sequence ID" value="KMT21785.1"/>
    <property type="molecule type" value="Genomic_DNA"/>
</dbReference>
<keyword evidence="2" id="KW-1185">Reference proteome</keyword>
<evidence type="ECO:0000313" key="2">
    <source>
        <dbReference type="Proteomes" id="UP000036756"/>
    </source>
</evidence>
<name>A0A0J8D6S9_CLOCY</name>